<dbReference type="EMBL" id="JAUNZN010000011">
    <property type="protein sequence ID" value="KAK4814009.1"/>
    <property type="molecule type" value="Genomic_DNA"/>
</dbReference>
<evidence type="ECO:0000313" key="1">
    <source>
        <dbReference type="EMBL" id="KAK4814009.1"/>
    </source>
</evidence>
<accession>A0AAN7RNN5</accession>
<organism evidence="1 2">
    <name type="scientific">Mycteria americana</name>
    <name type="common">Wood stork</name>
    <dbReference type="NCBI Taxonomy" id="33587"/>
    <lineage>
        <taxon>Eukaryota</taxon>
        <taxon>Metazoa</taxon>
        <taxon>Chordata</taxon>
        <taxon>Craniata</taxon>
        <taxon>Vertebrata</taxon>
        <taxon>Euteleostomi</taxon>
        <taxon>Archelosauria</taxon>
        <taxon>Archosauria</taxon>
        <taxon>Dinosauria</taxon>
        <taxon>Saurischia</taxon>
        <taxon>Theropoda</taxon>
        <taxon>Coelurosauria</taxon>
        <taxon>Aves</taxon>
        <taxon>Neognathae</taxon>
        <taxon>Neoaves</taxon>
        <taxon>Aequornithes</taxon>
        <taxon>Ciconiiformes</taxon>
        <taxon>Ciconiidae</taxon>
        <taxon>Mycteria</taxon>
    </lineage>
</organism>
<reference evidence="1 2" key="1">
    <citation type="journal article" date="2023" name="J. Hered.">
        <title>Chromosome-level genome of the wood stork (Mycteria americana) provides insight into avian chromosome evolution.</title>
        <authorList>
            <person name="Flamio R. Jr."/>
            <person name="Ramstad K.M."/>
        </authorList>
    </citation>
    <scope>NUCLEOTIDE SEQUENCE [LARGE SCALE GENOMIC DNA]</scope>
    <source>
        <strain evidence="1">JAX WOST 10</strain>
    </source>
</reference>
<dbReference type="Proteomes" id="UP001333110">
    <property type="component" value="Unassembled WGS sequence"/>
</dbReference>
<protein>
    <submittedName>
        <fullName evidence="1">Uncharacterized protein</fullName>
    </submittedName>
</protein>
<dbReference type="AlphaFoldDB" id="A0AAN7RNN5"/>
<gene>
    <name evidence="1" type="ORF">QYF61_004639</name>
</gene>
<comment type="caution">
    <text evidence="1">The sequence shown here is derived from an EMBL/GenBank/DDBJ whole genome shotgun (WGS) entry which is preliminary data.</text>
</comment>
<evidence type="ECO:0000313" key="2">
    <source>
        <dbReference type="Proteomes" id="UP001333110"/>
    </source>
</evidence>
<keyword evidence="2" id="KW-1185">Reference proteome</keyword>
<proteinExistence type="predicted"/>
<sequence length="787" mass="88635">MMIMASWVQPDLDCSPLLLELLKAVVLGVLVAALTAAQKYKCTVKWAERDASELSQDLGKRLQAELEAEQKKWVRLEIAATRVQNQLRDAFVRERELWSALAEARREDLESECGHCGLSKERELADGGVAGHYPWEEMERAKCQHERTAPQLRPLIKTEFQYEGGADTVPEIITKEIPHSATELAKLQDRYSRLPRETETEYVWRVSLTGEDRIKLSEEEAQGYWGPGVFLTVPDTQAPWSLTQRAGGLDPLERGDLVTIPTPGLDQSTESVQKAACLQLLHDRHLTPHQPSPMLLKADPSRMKPLIKGLPDPLKLHAIQIQDRLRAALPIQERLTEMLTPRRSQRQSTLAEFPLTWGGVAQELISYSRNVGISRGEQRGKAAPDLDCSPLLLELLKAVVLGVLVAALTAAQKYKCTVKWAERDASELSQDLGKRLQAELEAEQKKWVRLEIAATRVQNQLRDAFVRERELWSALAEARREDLESECGHCGLSKERELADGGVAGHYPWEEMERAKCQHERTAPQLRPLIKTEFQYEGGADTVPEIITKEIPHSATELAKLQDRYSRLPRETETEYVWRVSLTGEDRIKLSEEEAQGYWGPGVFLTVPDTQAPWSLTQRAGGLDPLERGDLVTIPTPGLDQSTESVQKAACLQLLHDRHLTPHQPSPMLLKADPSRMKPLIKGLPDPLKLHAIQIQDRLRAALPIQERLTEMLTPRRSQRQSTLAEFPLTWGGVAQELISYSRNVGISRGEQRGKAALQYRRLVVGRVGSRKRSSAPRMRVRAQAEL</sequence>
<name>A0AAN7RNN5_MYCAM</name>